<protein>
    <submittedName>
        <fullName evidence="2">Uncharacterized protein</fullName>
    </submittedName>
</protein>
<evidence type="ECO:0000313" key="3">
    <source>
        <dbReference type="Proteomes" id="UP000305921"/>
    </source>
</evidence>
<dbReference type="Proteomes" id="UP000305921">
    <property type="component" value="Unassembled WGS sequence"/>
</dbReference>
<comment type="caution">
    <text evidence="2">The sequence shown here is derived from an EMBL/GenBank/DDBJ whole genome shotgun (WGS) entry which is preliminary data.</text>
</comment>
<dbReference type="AlphaFoldDB" id="A0A5R9E6X2"/>
<gene>
    <name evidence="2" type="ORF">FEF34_20050</name>
</gene>
<sequence length="220" mass="23427">MQNDGVPDGWDYVAAPGWPYDQFRGEPPLVDLGHLKMPSHFTGIAVGKKVRATVALCFRAAPQSGVQLVSVMTGDTGADFGLETVLEAAGIATWKHAAFMQLVNSSATEWLGEILAPQADQSASAFERKKEEARRLLAPLFDLLPTHQTPGQRRSLTPDHLANVAEVYSEAHKQGQPPTVAVAEHFGVSHSAAAKWVGAARKQGQLGPVAKGSRGSVEGD</sequence>
<organism evidence="2 3">
    <name type="scientific">Streptomyces marianii</name>
    <dbReference type="NCBI Taxonomy" id="1817406"/>
    <lineage>
        <taxon>Bacteria</taxon>
        <taxon>Bacillati</taxon>
        <taxon>Actinomycetota</taxon>
        <taxon>Actinomycetes</taxon>
        <taxon>Kitasatosporales</taxon>
        <taxon>Streptomycetaceae</taxon>
        <taxon>Streptomyces</taxon>
    </lineage>
</organism>
<dbReference type="RefSeq" id="WP_138054395.1">
    <property type="nucleotide sequence ID" value="NZ_VAWE01000001.1"/>
</dbReference>
<feature type="region of interest" description="Disordered" evidence="1">
    <location>
        <begin position="200"/>
        <end position="220"/>
    </location>
</feature>
<keyword evidence="3" id="KW-1185">Reference proteome</keyword>
<reference evidence="2 3" key="1">
    <citation type="submission" date="2019-05" db="EMBL/GenBank/DDBJ databases">
        <title>Streptomyces marianii sp. nov., a novel marine actinomycete from southern coast of India.</title>
        <authorList>
            <person name="Iniyan A.M."/>
            <person name="Wink J."/>
            <person name="Ramprasad E."/>
            <person name="Ramana C.V."/>
            <person name="Bunk B."/>
            <person name="Sproer C."/>
            <person name="Joseph F.-J.R.S."/>
            <person name="Vincent S.G.P."/>
        </authorList>
    </citation>
    <scope>NUCLEOTIDE SEQUENCE [LARGE SCALE GENOMIC DNA]</scope>
    <source>
        <strain evidence="2 3">ICN19</strain>
    </source>
</reference>
<dbReference type="OrthoDB" id="4626621at2"/>
<accession>A0A5R9E6X2</accession>
<evidence type="ECO:0000313" key="2">
    <source>
        <dbReference type="EMBL" id="TLQ45037.1"/>
    </source>
</evidence>
<dbReference type="EMBL" id="VAWE01000001">
    <property type="protein sequence ID" value="TLQ45037.1"/>
    <property type="molecule type" value="Genomic_DNA"/>
</dbReference>
<proteinExistence type="predicted"/>
<evidence type="ECO:0000256" key="1">
    <source>
        <dbReference type="SAM" id="MobiDB-lite"/>
    </source>
</evidence>
<name>A0A5R9E6X2_9ACTN</name>